<dbReference type="AlphaFoldDB" id="A0A0F8YSI5"/>
<name>A0A0F8YSI5_9ZZZZ</name>
<protein>
    <submittedName>
        <fullName evidence="1">Uncharacterized protein</fullName>
    </submittedName>
</protein>
<comment type="caution">
    <text evidence="1">The sequence shown here is derived from an EMBL/GenBank/DDBJ whole genome shotgun (WGS) entry which is preliminary data.</text>
</comment>
<evidence type="ECO:0000313" key="1">
    <source>
        <dbReference type="EMBL" id="KKK84372.1"/>
    </source>
</evidence>
<organism evidence="1">
    <name type="scientific">marine sediment metagenome</name>
    <dbReference type="NCBI Taxonomy" id="412755"/>
    <lineage>
        <taxon>unclassified sequences</taxon>
        <taxon>metagenomes</taxon>
        <taxon>ecological metagenomes</taxon>
    </lineage>
</organism>
<accession>A0A0F8YSI5</accession>
<reference evidence="1" key="1">
    <citation type="journal article" date="2015" name="Nature">
        <title>Complex archaea that bridge the gap between prokaryotes and eukaryotes.</title>
        <authorList>
            <person name="Spang A."/>
            <person name="Saw J.H."/>
            <person name="Jorgensen S.L."/>
            <person name="Zaremba-Niedzwiedzka K."/>
            <person name="Martijn J."/>
            <person name="Lind A.E."/>
            <person name="van Eijk R."/>
            <person name="Schleper C."/>
            <person name="Guy L."/>
            <person name="Ettema T.J."/>
        </authorList>
    </citation>
    <scope>NUCLEOTIDE SEQUENCE</scope>
</reference>
<gene>
    <name evidence="1" type="ORF">LCGC14_2783990</name>
</gene>
<sequence>MPDAKKPLAPSKTQCWAKGCGLESGHTRRHEKKPLTRTTCKPGDCPCGGVFCSGQGACPCCDGTSKQKPLTPEQWREAAKYQRVFEVRRIKPKPKMHLIKSEGNWAGDFGAACGNAVSLNRLTSKKEDVTCKGCTGLMISDAPASPTPERPEWCDSHKQYVEKACQEKP</sequence>
<proteinExistence type="predicted"/>
<dbReference type="EMBL" id="LAZR01051808">
    <property type="protein sequence ID" value="KKK84372.1"/>
    <property type="molecule type" value="Genomic_DNA"/>
</dbReference>